<keyword evidence="2" id="KW-0677">Repeat</keyword>
<evidence type="ECO:0000256" key="1">
    <source>
        <dbReference type="ARBA" id="ARBA00022441"/>
    </source>
</evidence>
<dbReference type="RefSeq" id="WP_104984743.1">
    <property type="nucleotide sequence ID" value="NZ_CP012673.1"/>
</dbReference>
<evidence type="ECO:0008006" key="5">
    <source>
        <dbReference type="Google" id="ProtNLM"/>
    </source>
</evidence>
<evidence type="ECO:0000313" key="3">
    <source>
        <dbReference type="EMBL" id="AUX46590.1"/>
    </source>
</evidence>
<dbReference type="Gene3D" id="2.120.10.80">
    <property type="entry name" value="Kelch-type beta propeller"/>
    <property type="match status" value="2"/>
</dbReference>
<accession>A0A2L0F4U1</accession>
<dbReference type="PANTHER" id="PTHR24412">
    <property type="entry name" value="KELCH PROTEIN"/>
    <property type="match status" value="1"/>
</dbReference>
<dbReference type="SMART" id="SM00612">
    <property type="entry name" value="Kelch"/>
    <property type="match status" value="2"/>
</dbReference>
<keyword evidence="1" id="KW-0880">Kelch repeat</keyword>
<dbReference type="OrthoDB" id="232651at2"/>
<dbReference type="InterPro" id="IPR006652">
    <property type="entry name" value="Kelch_1"/>
</dbReference>
<sequence length="347" mass="36259">MNPMTMSRCLPVWLSICAMNGIGLIGCGGDGGGAEQPGEAERYPRLPEAAGSFGAAVLDGFAYVLGGHVTPSHVGTDFTSADLTPAFRRLDLAEGGQWEDLADVQPLEGVGLVSHGEHLYRVGGLRIENAPGEPEDLHSAATAERYEPGAAAWEPLPELPEGRSAHGTTTIGDTLYVIAGWTLDGDSNSGTFPNGGHKLDLSAEDAVWEPIPEPPFKHRSLTAAALGDKIYAIGGVDEAAAFTAKVFVLDTREGTWTEGPSLPEAPPLHAFGAASCVVSGKLYVNYAGGFYRLSAAGDAWEPAGTMKTPRIFNGLLCASESELIALGGFNLSRGAEPLDDVEVISVK</sequence>
<name>A0A2L0F4U1_SORCE</name>
<organism evidence="3 4">
    <name type="scientific">Sorangium cellulosum</name>
    <name type="common">Polyangium cellulosum</name>
    <dbReference type="NCBI Taxonomy" id="56"/>
    <lineage>
        <taxon>Bacteria</taxon>
        <taxon>Pseudomonadati</taxon>
        <taxon>Myxococcota</taxon>
        <taxon>Polyangia</taxon>
        <taxon>Polyangiales</taxon>
        <taxon>Polyangiaceae</taxon>
        <taxon>Sorangium</taxon>
    </lineage>
</organism>
<dbReference type="PANTHER" id="PTHR24412:SF489">
    <property type="entry name" value="RING FINGER DOMAIN AND KELCH REPEAT-CONTAINING PROTEIN DDB_G0271372"/>
    <property type="match status" value="1"/>
</dbReference>
<dbReference type="Proteomes" id="UP000238348">
    <property type="component" value="Chromosome"/>
</dbReference>
<dbReference type="EMBL" id="CP012673">
    <property type="protein sequence ID" value="AUX46590.1"/>
    <property type="molecule type" value="Genomic_DNA"/>
</dbReference>
<dbReference type="AlphaFoldDB" id="A0A2L0F4U1"/>
<reference evidence="3 4" key="1">
    <citation type="submission" date="2015-09" db="EMBL/GenBank/DDBJ databases">
        <title>Sorangium comparison.</title>
        <authorList>
            <person name="Zaburannyi N."/>
            <person name="Bunk B."/>
            <person name="Overmann J."/>
            <person name="Mueller R."/>
        </authorList>
    </citation>
    <scope>NUCLEOTIDE SEQUENCE [LARGE SCALE GENOMIC DNA]</scope>
    <source>
        <strain evidence="3 4">So ce26</strain>
    </source>
</reference>
<dbReference type="Pfam" id="PF24681">
    <property type="entry name" value="Kelch_KLHDC2_KLHL20_DRC7"/>
    <property type="match status" value="1"/>
</dbReference>
<protein>
    <recommendedName>
        <fullName evidence="5">N-acetylneuraminate epimerase</fullName>
    </recommendedName>
</protein>
<evidence type="ECO:0000256" key="2">
    <source>
        <dbReference type="ARBA" id="ARBA00022737"/>
    </source>
</evidence>
<evidence type="ECO:0000313" key="4">
    <source>
        <dbReference type="Proteomes" id="UP000238348"/>
    </source>
</evidence>
<proteinExistence type="predicted"/>
<dbReference type="SUPFAM" id="SSF117281">
    <property type="entry name" value="Kelch motif"/>
    <property type="match status" value="1"/>
</dbReference>
<gene>
    <name evidence="3" type="ORF">SOCE26_080960</name>
</gene>
<dbReference type="InterPro" id="IPR015915">
    <property type="entry name" value="Kelch-typ_b-propeller"/>
</dbReference>